<dbReference type="EMBL" id="QRAO01000001">
    <property type="protein sequence ID" value="RDK89204.1"/>
    <property type="molecule type" value="Genomic_DNA"/>
</dbReference>
<dbReference type="RefSeq" id="WP_115122834.1">
    <property type="nucleotide sequence ID" value="NZ_QRAO01000001.1"/>
</dbReference>
<sequence length="373" mass="42953">MKIATFNIQNLFHRDRTLLEKPYGKCVTDWINELDELMRGNSRASNNAERIQELVFLLGFDKTFDVPYAVMRKRAGFVFLKGMDYSKEMKSCELTDWNGWIALRTTPIDPKAVQNKARAIADVNPDILLLQEIEDRASLEEFNALLLPEYDCEPFQEVTVVQGSDKRGQEMGVLLKDGYRIKSVRTHPFDIDNSLNPKKEFFQYEIETTSNQTIWLLAAHLQEETSDKEMTDAYRKIQAEQIANVYHQLFKSGHENIIIAGTLNSVSYSDSLSPLLRETDLKDVTKHKSFNVDFDEGSDADYFRLGAYRLGVNIKQKDYLLLSPNLFTNVKDCGLNRKGILPKKRPIWKVYPTMHSKKQAASEHPAVWTKINI</sequence>
<evidence type="ECO:0000313" key="2">
    <source>
        <dbReference type="Proteomes" id="UP000255317"/>
    </source>
</evidence>
<name>A0A370QLF5_9FLAO</name>
<reference evidence="1 2" key="1">
    <citation type="submission" date="2018-07" db="EMBL/GenBank/DDBJ databases">
        <title>Genomic Encyclopedia of Type Strains, Phase IV (KMG-IV): sequencing the most valuable type-strain genomes for metagenomic binning, comparative biology and taxonomic classification.</title>
        <authorList>
            <person name="Goeker M."/>
        </authorList>
    </citation>
    <scope>NUCLEOTIDE SEQUENCE [LARGE SCALE GENOMIC DNA]</scope>
    <source>
        <strain evidence="1 2">DSM 101478</strain>
    </source>
</reference>
<protein>
    <recommendedName>
        <fullName evidence="3">Endonuclease/exonuclease/phosphatase family protein</fullName>
    </recommendedName>
</protein>
<gene>
    <name evidence="1" type="ORF">C8D94_1011085</name>
</gene>
<proteinExistence type="predicted"/>
<comment type="caution">
    <text evidence="1">The sequence shown here is derived from an EMBL/GenBank/DDBJ whole genome shotgun (WGS) entry which is preliminary data.</text>
</comment>
<dbReference type="AlphaFoldDB" id="A0A370QLF5"/>
<dbReference type="InterPro" id="IPR036691">
    <property type="entry name" value="Endo/exonu/phosph_ase_sf"/>
</dbReference>
<dbReference type="Gene3D" id="3.60.10.10">
    <property type="entry name" value="Endonuclease/exonuclease/phosphatase"/>
    <property type="match status" value="1"/>
</dbReference>
<keyword evidence="2" id="KW-1185">Reference proteome</keyword>
<dbReference type="SUPFAM" id="SSF56219">
    <property type="entry name" value="DNase I-like"/>
    <property type="match status" value="1"/>
</dbReference>
<dbReference type="OrthoDB" id="1398885at2"/>
<dbReference type="Proteomes" id="UP000255317">
    <property type="component" value="Unassembled WGS sequence"/>
</dbReference>
<evidence type="ECO:0008006" key="3">
    <source>
        <dbReference type="Google" id="ProtNLM"/>
    </source>
</evidence>
<evidence type="ECO:0000313" key="1">
    <source>
        <dbReference type="EMBL" id="RDK89204.1"/>
    </source>
</evidence>
<accession>A0A370QLF5</accession>
<organism evidence="1 2">
    <name type="scientific">Marinirhabdus gelatinilytica</name>
    <dbReference type="NCBI Taxonomy" id="1703343"/>
    <lineage>
        <taxon>Bacteria</taxon>
        <taxon>Pseudomonadati</taxon>
        <taxon>Bacteroidota</taxon>
        <taxon>Flavobacteriia</taxon>
        <taxon>Flavobacteriales</taxon>
        <taxon>Flavobacteriaceae</taxon>
    </lineage>
</organism>